<protein>
    <submittedName>
        <fullName evidence="1">Uncharacterized protein</fullName>
    </submittedName>
</protein>
<gene>
    <name evidence="1" type="ORF">PYS65_08425</name>
</gene>
<dbReference type="RefSeq" id="WP_279333171.1">
    <property type="nucleotide sequence ID" value="NZ_CP121682.1"/>
</dbReference>
<organism evidence="1 2">
    <name type="scientific">Streptomyces cathayae</name>
    <dbReference type="NCBI Taxonomy" id="3031124"/>
    <lineage>
        <taxon>Bacteria</taxon>
        <taxon>Bacillati</taxon>
        <taxon>Actinomycetota</taxon>
        <taxon>Actinomycetes</taxon>
        <taxon>Kitasatosporales</taxon>
        <taxon>Streptomycetaceae</taxon>
        <taxon>Streptomyces</taxon>
    </lineage>
</organism>
<dbReference type="EMBL" id="CP121682">
    <property type="protein sequence ID" value="WGD40152.1"/>
    <property type="molecule type" value="Genomic_DNA"/>
</dbReference>
<name>A0ABY8JWY2_9ACTN</name>
<accession>A0ABY8JWY2</accession>
<evidence type="ECO:0000313" key="2">
    <source>
        <dbReference type="Proteomes" id="UP001216440"/>
    </source>
</evidence>
<reference evidence="1 2" key="1">
    <citation type="submission" date="2023-03" db="EMBL/GenBank/DDBJ databases">
        <authorList>
            <person name="Mo P."/>
        </authorList>
    </citation>
    <scope>NUCLEOTIDE SEQUENCE [LARGE SCALE GENOMIC DNA]</scope>
    <source>
        <strain evidence="1 2">HUAS 5</strain>
    </source>
</reference>
<proteinExistence type="predicted"/>
<sequence>MALFRKSRDSRPSAPSWCAWFGPGEWAVFQELVRERLVPDYAGQQALSRSLPGGPAVEVDLAHLAEALRDQPRERWSTAMTEYELWWQDRAREAEALAALPFERARGALLPAVRLVQESDRPDEMTRALGDRLLAEVQLIGERSVLTVGTEQTRHWDVSPADVWSLALANLRRQPCEVHDMGPEGSPVLVVLGSGEHTAAHLLRLDELVARPAPYGVLVVAPRTDTLAFWVVTGMNVVTAGPALQKFGAGLRDHAEPEQRLSDELYWWSDGLLEHIVLPDLEAGTARGLGTPGRPHTIQATPRFLDMLHRLTPPQQ</sequence>
<dbReference type="Proteomes" id="UP001216440">
    <property type="component" value="Chromosome"/>
</dbReference>
<evidence type="ECO:0000313" key="1">
    <source>
        <dbReference type="EMBL" id="WGD40152.1"/>
    </source>
</evidence>
<keyword evidence="2" id="KW-1185">Reference proteome</keyword>